<organism evidence="1 2">
    <name type="scientific">Legionella rubrilucens</name>
    <dbReference type="NCBI Taxonomy" id="458"/>
    <lineage>
        <taxon>Bacteria</taxon>
        <taxon>Pseudomonadati</taxon>
        <taxon>Pseudomonadota</taxon>
        <taxon>Gammaproteobacteria</taxon>
        <taxon>Legionellales</taxon>
        <taxon>Legionellaceae</taxon>
        <taxon>Legionella</taxon>
    </lineage>
</organism>
<keyword evidence="2" id="KW-1185">Reference proteome</keyword>
<evidence type="ECO:0000313" key="1">
    <source>
        <dbReference type="EMBL" id="KTD46836.1"/>
    </source>
</evidence>
<name>A0A0W0XQP8_9GAMM</name>
<gene>
    <name evidence="1" type="ORF">Lrub_1758</name>
</gene>
<dbReference type="EMBL" id="LNYT01000020">
    <property type="protein sequence ID" value="KTD46836.1"/>
    <property type="molecule type" value="Genomic_DNA"/>
</dbReference>
<evidence type="ECO:0000313" key="2">
    <source>
        <dbReference type="Proteomes" id="UP000054608"/>
    </source>
</evidence>
<protein>
    <submittedName>
        <fullName evidence="1">Uncharacterized protein</fullName>
    </submittedName>
</protein>
<accession>A0A0W0XQP8</accession>
<dbReference type="STRING" id="458.Lrub_1758"/>
<dbReference type="PATRIC" id="fig|458.5.peg.1833"/>
<dbReference type="Proteomes" id="UP000054608">
    <property type="component" value="Unassembled WGS sequence"/>
</dbReference>
<dbReference type="AlphaFoldDB" id="A0A0W0XQP8"/>
<dbReference type="Gene3D" id="3.90.1140.10">
    <property type="entry name" value="Cyclic phosphodiesterase"/>
    <property type="match status" value="1"/>
</dbReference>
<sequence>MNLILRLILILPSISRVFMMKTNNAHSLLKRLICLTLMFLIPHAFARSVNVYVELDNLAVYQSIEQFNHFLKSKGVFKKYQIEPFLHAYPLHVTLYLADYPDKNIPQLVKRVAFLAKFWHAVELKTTSLYVTEGNYVMLGIDLPHQERGGNHYLQQMSDEAVLQLNSLRDNTMPIPDWAMNNPVKRQAFSLYGSPNVFFEYAPHITLMAKPFKNATEAAAFHEEINTLIKEYRQLKPLQFKASAIGIGYADALGQITQPFAHFKLSLRKKARV</sequence>
<comment type="caution">
    <text evidence="1">The sequence shown here is derived from an EMBL/GenBank/DDBJ whole genome shotgun (WGS) entry which is preliminary data.</text>
</comment>
<reference evidence="1 2" key="1">
    <citation type="submission" date="2015-11" db="EMBL/GenBank/DDBJ databases">
        <title>Genomic analysis of 38 Legionella species identifies large and diverse effector repertoires.</title>
        <authorList>
            <person name="Burstein D."/>
            <person name="Amaro F."/>
            <person name="Zusman T."/>
            <person name="Lifshitz Z."/>
            <person name="Cohen O."/>
            <person name="Gilbert J.A."/>
            <person name="Pupko T."/>
            <person name="Shuman H.A."/>
            <person name="Segal G."/>
        </authorList>
    </citation>
    <scope>NUCLEOTIDE SEQUENCE [LARGE SCALE GENOMIC DNA]</scope>
    <source>
        <strain evidence="1 2">WA-270A-C2</strain>
    </source>
</reference>
<proteinExistence type="predicted"/>